<dbReference type="PANTHER" id="PTHR42747:SF3">
    <property type="entry name" value="NITRONATE MONOOXYGENASE-RELATED"/>
    <property type="match status" value="1"/>
</dbReference>
<evidence type="ECO:0000256" key="4">
    <source>
        <dbReference type="ARBA" id="ARBA00022630"/>
    </source>
</evidence>
<evidence type="ECO:0000313" key="10">
    <source>
        <dbReference type="EMBL" id="GEM40528.1"/>
    </source>
</evidence>
<evidence type="ECO:0000256" key="9">
    <source>
        <dbReference type="ARBA" id="ARBA00049401"/>
    </source>
</evidence>
<dbReference type="Gene3D" id="3.20.20.70">
    <property type="entry name" value="Aldolase class I"/>
    <property type="match status" value="1"/>
</dbReference>
<evidence type="ECO:0000256" key="8">
    <source>
        <dbReference type="ARBA" id="ARBA00031155"/>
    </source>
</evidence>
<dbReference type="RefSeq" id="WP_186818623.1">
    <property type="nucleotide sequence ID" value="NZ_BJXA01000038.1"/>
</dbReference>
<keyword evidence="7" id="KW-0503">Monooxygenase</keyword>
<dbReference type="Pfam" id="PF03060">
    <property type="entry name" value="NMO"/>
    <property type="match status" value="1"/>
</dbReference>
<evidence type="ECO:0000256" key="7">
    <source>
        <dbReference type="ARBA" id="ARBA00023033"/>
    </source>
</evidence>
<sequence length="348" mass="35754">MIIDDLAVPIVLAPMAGGPSTPELTVAVTEAGGFGLLAAGYLSAHDTAARITATRAATDAPFGVNLFVPGPATPADRYAGYLAELAQTHSVGEAKYDTDDWAAKLDLLVADPVAVVSFTFGCPTVEEIARLHAVGSESWVTVTSAAEARIAVERGADVLIAQGAEAGGHRATFVDRPEDDATDPLSVLVLLQILTATTDRPVVATGGIGTGAGIAAALAAGAAAVQLGTVFLRCPEAGTNPVHRAALATETPTMLTRAFTGRRARGLRNQFMVEHSATAPAAYPEIHYATAPLRAEARAAGDPDNVNLWAGQTHSLAPELPAGELVRTLAADTKSALNAALSRRIQVC</sequence>
<keyword evidence="4" id="KW-0285">Flavoprotein</keyword>
<dbReference type="GO" id="GO:0018580">
    <property type="term" value="F:nitronate monooxygenase activity"/>
    <property type="evidence" value="ECO:0007669"/>
    <property type="project" value="InterPro"/>
</dbReference>
<dbReference type="EMBL" id="BJXA01000038">
    <property type="protein sequence ID" value="GEM40528.1"/>
    <property type="molecule type" value="Genomic_DNA"/>
</dbReference>
<gene>
    <name evidence="10" type="ORF">NN4_50470</name>
</gene>
<organism evidence="10 11">
    <name type="scientific">Nocardia ninae NBRC 108245</name>
    <dbReference type="NCBI Taxonomy" id="1210091"/>
    <lineage>
        <taxon>Bacteria</taxon>
        <taxon>Bacillati</taxon>
        <taxon>Actinomycetota</taxon>
        <taxon>Actinomycetes</taxon>
        <taxon>Mycobacteriales</taxon>
        <taxon>Nocardiaceae</taxon>
        <taxon>Nocardia</taxon>
    </lineage>
</organism>
<comment type="similarity">
    <text evidence="2">Belongs to the nitronate monooxygenase family. NMO class I subfamily.</text>
</comment>
<proteinExistence type="inferred from homology"/>
<comment type="caution">
    <text evidence="10">The sequence shown here is derived from an EMBL/GenBank/DDBJ whole genome shotgun (WGS) entry which is preliminary data.</text>
</comment>
<keyword evidence="11" id="KW-1185">Reference proteome</keyword>
<evidence type="ECO:0000313" key="11">
    <source>
        <dbReference type="Proteomes" id="UP000321424"/>
    </source>
</evidence>
<evidence type="ECO:0000256" key="5">
    <source>
        <dbReference type="ARBA" id="ARBA00022643"/>
    </source>
</evidence>
<protein>
    <recommendedName>
        <fullName evidence="8">Propionate 3-nitronate monooxygenase</fullName>
    </recommendedName>
</protein>
<comment type="catalytic activity">
    <reaction evidence="9">
        <text>3 propionate 3-nitronate + 3 O2 + H2O = 3 3-oxopropanoate + 2 nitrate + nitrite + H2O2 + 3 H(+)</text>
        <dbReference type="Rhea" id="RHEA:57332"/>
        <dbReference type="ChEBI" id="CHEBI:15377"/>
        <dbReference type="ChEBI" id="CHEBI:15378"/>
        <dbReference type="ChEBI" id="CHEBI:15379"/>
        <dbReference type="ChEBI" id="CHEBI:16240"/>
        <dbReference type="ChEBI" id="CHEBI:16301"/>
        <dbReference type="ChEBI" id="CHEBI:17632"/>
        <dbReference type="ChEBI" id="CHEBI:33190"/>
        <dbReference type="ChEBI" id="CHEBI:136067"/>
    </reaction>
</comment>
<dbReference type="SUPFAM" id="SSF51412">
    <property type="entry name" value="Inosine monophosphate dehydrogenase (IMPDH)"/>
    <property type="match status" value="1"/>
</dbReference>
<name>A0A511MK63_9NOCA</name>
<dbReference type="AlphaFoldDB" id="A0A511MK63"/>
<keyword evidence="6" id="KW-0560">Oxidoreductase</keyword>
<evidence type="ECO:0000256" key="6">
    <source>
        <dbReference type="ARBA" id="ARBA00023002"/>
    </source>
</evidence>
<keyword evidence="5" id="KW-0288">FMN</keyword>
<dbReference type="InterPro" id="IPR013785">
    <property type="entry name" value="Aldolase_TIM"/>
</dbReference>
<evidence type="ECO:0000256" key="3">
    <source>
        <dbReference type="ARBA" id="ARBA00022575"/>
    </source>
</evidence>
<dbReference type="GO" id="GO:0009636">
    <property type="term" value="P:response to toxic substance"/>
    <property type="evidence" value="ECO:0007669"/>
    <property type="project" value="UniProtKB-KW"/>
</dbReference>
<keyword evidence="3" id="KW-0216">Detoxification</keyword>
<comment type="cofactor">
    <cofactor evidence="1">
        <name>FMN</name>
        <dbReference type="ChEBI" id="CHEBI:58210"/>
    </cofactor>
</comment>
<dbReference type="CDD" id="cd04730">
    <property type="entry name" value="NPD_like"/>
    <property type="match status" value="1"/>
</dbReference>
<dbReference type="InterPro" id="IPR004136">
    <property type="entry name" value="NMO"/>
</dbReference>
<accession>A0A511MK63</accession>
<dbReference type="GO" id="GO:0051213">
    <property type="term" value="F:dioxygenase activity"/>
    <property type="evidence" value="ECO:0007669"/>
    <property type="project" value="UniProtKB-KW"/>
</dbReference>
<reference evidence="10 11" key="1">
    <citation type="submission" date="2019-07" db="EMBL/GenBank/DDBJ databases">
        <title>Whole genome shotgun sequence of Nocardia ninae NBRC 108245.</title>
        <authorList>
            <person name="Hosoyama A."/>
            <person name="Uohara A."/>
            <person name="Ohji S."/>
            <person name="Ichikawa N."/>
        </authorList>
    </citation>
    <scope>NUCLEOTIDE SEQUENCE [LARGE SCALE GENOMIC DNA]</scope>
    <source>
        <strain evidence="10 11">NBRC 108245</strain>
    </source>
</reference>
<dbReference type="Proteomes" id="UP000321424">
    <property type="component" value="Unassembled WGS sequence"/>
</dbReference>
<keyword evidence="10" id="KW-0223">Dioxygenase</keyword>
<evidence type="ECO:0000256" key="1">
    <source>
        <dbReference type="ARBA" id="ARBA00001917"/>
    </source>
</evidence>
<dbReference type="PANTHER" id="PTHR42747">
    <property type="entry name" value="NITRONATE MONOOXYGENASE-RELATED"/>
    <property type="match status" value="1"/>
</dbReference>
<evidence type="ECO:0000256" key="2">
    <source>
        <dbReference type="ARBA" id="ARBA00009881"/>
    </source>
</evidence>